<name>A0A2T0SPF3_9PSEU</name>
<protein>
    <submittedName>
        <fullName evidence="2">Putative adhesin</fullName>
    </submittedName>
</protein>
<organism evidence="2 3">
    <name type="scientific">Umezawaea tangerina</name>
    <dbReference type="NCBI Taxonomy" id="84725"/>
    <lineage>
        <taxon>Bacteria</taxon>
        <taxon>Bacillati</taxon>
        <taxon>Actinomycetota</taxon>
        <taxon>Actinomycetes</taxon>
        <taxon>Pseudonocardiales</taxon>
        <taxon>Pseudonocardiaceae</taxon>
        <taxon>Umezawaea</taxon>
    </lineage>
</organism>
<feature type="domain" description="DUF4097" evidence="1">
    <location>
        <begin position="122"/>
        <end position="254"/>
    </location>
</feature>
<comment type="caution">
    <text evidence="2">The sequence shown here is derived from an EMBL/GenBank/DDBJ whole genome shotgun (WGS) entry which is preliminary data.</text>
</comment>
<dbReference type="Pfam" id="PF13349">
    <property type="entry name" value="DUF4097"/>
    <property type="match status" value="1"/>
</dbReference>
<dbReference type="InterPro" id="IPR025164">
    <property type="entry name" value="Toastrack_DUF4097"/>
</dbReference>
<evidence type="ECO:0000313" key="3">
    <source>
        <dbReference type="Proteomes" id="UP000239494"/>
    </source>
</evidence>
<gene>
    <name evidence="2" type="ORF">CLV43_114219</name>
</gene>
<dbReference type="AlphaFoldDB" id="A0A2T0SPF3"/>
<proteinExistence type="predicted"/>
<dbReference type="Proteomes" id="UP000239494">
    <property type="component" value="Unassembled WGS sequence"/>
</dbReference>
<reference evidence="2 3" key="1">
    <citation type="submission" date="2018-03" db="EMBL/GenBank/DDBJ databases">
        <title>Genomic Encyclopedia of Archaeal and Bacterial Type Strains, Phase II (KMG-II): from individual species to whole genera.</title>
        <authorList>
            <person name="Goeker M."/>
        </authorList>
    </citation>
    <scope>NUCLEOTIDE SEQUENCE [LARGE SCALE GENOMIC DNA]</scope>
    <source>
        <strain evidence="2 3">DSM 44720</strain>
    </source>
</reference>
<evidence type="ECO:0000259" key="1">
    <source>
        <dbReference type="Pfam" id="PF13349"/>
    </source>
</evidence>
<accession>A0A2T0SPF3</accession>
<sequence>MRTITNHTPGPIELILNIGAGTVEVHVENRDHAELILTPVTADDTTATDLINRASTTPRPGALQVAVPRPPATSFGNRNSHVSVRDSGVVMVSGGSVNMVNGRIVSGHGAVIFSSDTDGAIRTTVRLPLGSKLTLDTDNADLITHGHLSKLHANVECGDVETIGLVDKLYVVTVTGDVTVAQAGLAAVDCLSGGIRIDRLDGTAHLRTMSGDIRVEAQDGTKIRAESISGDITVHAIGGGTVDTDARTISGRVRTTGGAR</sequence>
<keyword evidence="3" id="KW-1185">Reference proteome</keyword>
<evidence type="ECO:0000313" key="2">
    <source>
        <dbReference type="EMBL" id="PRY35301.1"/>
    </source>
</evidence>
<dbReference type="EMBL" id="PVTF01000014">
    <property type="protein sequence ID" value="PRY35301.1"/>
    <property type="molecule type" value="Genomic_DNA"/>
</dbReference>